<gene>
    <name evidence="1" type="ORF">L211DRAFT_833586</name>
</gene>
<dbReference type="EMBL" id="ML121529">
    <property type="protein sequence ID" value="RPB28613.1"/>
    <property type="molecule type" value="Genomic_DNA"/>
</dbReference>
<evidence type="ECO:0000313" key="1">
    <source>
        <dbReference type="EMBL" id="RPB28613.1"/>
    </source>
</evidence>
<proteinExistence type="predicted"/>
<protein>
    <submittedName>
        <fullName evidence="1">Uncharacterized protein</fullName>
    </submittedName>
</protein>
<accession>A0A3N4M0C3</accession>
<sequence length="80" mass="8944">MVRESQKVRLHQTPPCLAYQGRKDPRFSNLNKFKTPHPPAFRHAQGFPFFLKGFVEDGWRLWKIGGGGIFVDAGGCGEAG</sequence>
<evidence type="ECO:0000313" key="2">
    <source>
        <dbReference type="Proteomes" id="UP000267821"/>
    </source>
</evidence>
<name>A0A3N4M0C3_9PEZI</name>
<dbReference type="OrthoDB" id="10636345at2759"/>
<keyword evidence="2" id="KW-1185">Reference proteome</keyword>
<organism evidence="1 2">
    <name type="scientific">Terfezia boudieri ATCC MYA-4762</name>
    <dbReference type="NCBI Taxonomy" id="1051890"/>
    <lineage>
        <taxon>Eukaryota</taxon>
        <taxon>Fungi</taxon>
        <taxon>Dikarya</taxon>
        <taxon>Ascomycota</taxon>
        <taxon>Pezizomycotina</taxon>
        <taxon>Pezizomycetes</taxon>
        <taxon>Pezizales</taxon>
        <taxon>Pezizaceae</taxon>
        <taxon>Terfezia</taxon>
    </lineage>
</organism>
<dbReference type="Proteomes" id="UP000267821">
    <property type="component" value="Unassembled WGS sequence"/>
</dbReference>
<reference evidence="1 2" key="1">
    <citation type="journal article" date="2018" name="Nat. Ecol. Evol.">
        <title>Pezizomycetes genomes reveal the molecular basis of ectomycorrhizal truffle lifestyle.</title>
        <authorList>
            <person name="Murat C."/>
            <person name="Payen T."/>
            <person name="Noel B."/>
            <person name="Kuo A."/>
            <person name="Morin E."/>
            <person name="Chen J."/>
            <person name="Kohler A."/>
            <person name="Krizsan K."/>
            <person name="Balestrini R."/>
            <person name="Da Silva C."/>
            <person name="Montanini B."/>
            <person name="Hainaut M."/>
            <person name="Levati E."/>
            <person name="Barry K.W."/>
            <person name="Belfiori B."/>
            <person name="Cichocki N."/>
            <person name="Clum A."/>
            <person name="Dockter R.B."/>
            <person name="Fauchery L."/>
            <person name="Guy J."/>
            <person name="Iotti M."/>
            <person name="Le Tacon F."/>
            <person name="Lindquist E.A."/>
            <person name="Lipzen A."/>
            <person name="Malagnac F."/>
            <person name="Mello A."/>
            <person name="Molinier V."/>
            <person name="Miyauchi S."/>
            <person name="Poulain J."/>
            <person name="Riccioni C."/>
            <person name="Rubini A."/>
            <person name="Sitrit Y."/>
            <person name="Splivallo R."/>
            <person name="Traeger S."/>
            <person name="Wang M."/>
            <person name="Zifcakova L."/>
            <person name="Wipf D."/>
            <person name="Zambonelli A."/>
            <person name="Paolocci F."/>
            <person name="Nowrousian M."/>
            <person name="Ottonello S."/>
            <person name="Baldrian P."/>
            <person name="Spatafora J.W."/>
            <person name="Henrissat B."/>
            <person name="Nagy L.G."/>
            <person name="Aury J.M."/>
            <person name="Wincker P."/>
            <person name="Grigoriev I.V."/>
            <person name="Bonfante P."/>
            <person name="Martin F.M."/>
        </authorList>
    </citation>
    <scope>NUCLEOTIDE SEQUENCE [LARGE SCALE GENOMIC DNA]</scope>
    <source>
        <strain evidence="1 2">ATCC MYA-4762</strain>
    </source>
</reference>
<dbReference type="InParanoid" id="A0A3N4M0C3"/>
<dbReference type="AlphaFoldDB" id="A0A3N4M0C3"/>